<dbReference type="Pfam" id="PF01061">
    <property type="entry name" value="ABC2_membrane"/>
    <property type="match status" value="1"/>
</dbReference>
<evidence type="ECO:0000256" key="5">
    <source>
        <dbReference type="ARBA" id="ARBA00022692"/>
    </source>
</evidence>
<dbReference type="EMBL" id="CP003117">
    <property type="protein sequence ID" value="AET64362.1"/>
    <property type="molecule type" value="Genomic_DNA"/>
</dbReference>
<evidence type="ECO:0000313" key="11">
    <source>
        <dbReference type="Proteomes" id="UP000005877"/>
    </source>
</evidence>
<feature type="transmembrane region" description="Helical" evidence="8">
    <location>
        <begin position="29"/>
        <end position="47"/>
    </location>
</feature>
<organism evidence="10 11">
    <name type="scientific">Methanothrix harundinacea (strain 6Ac)</name>
    <name type="common">Methanosaeta harundinacea</name>
    <dbReference type="NCBI Taxonomy" id="1110509"/>
    <lineage>
        <taxon>Archaea</taxon>
        <taxon>Methanobacteriati</taxon>
        <taxon>Methanobacteriota</taxon>
        <taxon>Stenosarchaea group</taxon>
        <taxon>Methanomicrobia</taxon>
        <taxon>Methanotrichales</taxon>
        <taxon>Methanotrichaceae</taxon>
        <taxon>Methanothrix</taxon>
    </lineage>
</organism>
<evidence type="ECO:0000256" key="2">
    <source>
        <dbReference type="ARBA" id="ARBA00007783"/>
    </source>
</evidence>
<feature type="transmembrane region" description="Helical" evidence="8">
    <location>
        <begin position="189"/>
        <end position="209"/>
    </location>
</feature>
<evidence type="ECO:0000256" key="8">
    <source>
        <dbReference type="SAM" id="Phobius"/>
    </source>
</evidence>
<dbReference type="PANTHER" id="PTHR30294:SF38">
    <property type="entry name" value="TRANSPORT PERMEASE PROTEIN"/>
    <property type="match status" value="1"/>
</dbReference>
<dbReference type="GO" id="GO:0005886">
    <property type="term" value="C:plasma membrane"/>
    <property type="evidence" value="ECO:0007669"/>
    <property type="project" value="UniProtKB-SubCell"/>
</dbReference>
<evidence type="ECO:0000256" key="6">
    <source>
        <dbReference type="ARBA" id="ARBA00022989"/>
    </source>
</evidence>
<dbReference type="KEGG" id="mhi:Mhar_0992"/>
<evidence type="ECO:0000259" key="9">
    <source>
        <dbReference type="PROSITE" id="PS51012"/>
    </source>
</evidence>
<dbReference type="HOGENOM" id="CLU_039483_7_0_2"/>
<gene>
    <name evidence="10" type="ordered locus">Mhar_0992</name>
</gene>
<feature type="transmembrane region" description="Helical" evidence="8">
    <location>
        <begin position="357"/>
        <end position="375"/>
    </location>
</feature>
<accession>G7WLY7</accession>
<evidence type="ECO:0000313" key="10">
    <source>
        <dbReference type="EMBL" id="AET64362.1"/>
    </source>
</evidence>
<comment type="subcellular location">
    <subcellularLocation>
        <location evidence="1">Cell membrane</location>
        <topology evidence="1">Multi-pass membrane protein</topology>
    </subcellularLocation>
</comment>
<evidence type="ECO:0000256" key="4">
    <source>
        <dbReference type="ARBA" id="ARBA00022475"/>
    </source>
</evidence>
<keyword evidence="3" id="KW-0813">Transport</keyword>
<sequence>MIGPKINSKRVLVVARRVVRQLKRDRRTIGLITFAPVFLMILFGYALSGEMAGINLGVVDLGGQDALREHLASVDDFDLLHLGSESDAERLIVEGRLHGAVVIGEEVRVLLDGSSPQITASIMTEVKNGLLPREGLQNGGRMGVGGELGALNGGWPGGDGILGGVGGPEVVQRYIRGYDLEMMDSVGPAVLGLVVFFFTFITAAISFLRERTQGSLEKFMVSPLSRPEMVAGYLLGFSLFALLQSATTLLVVVLAFGVPMNGNPLTAFGVILLLGAGGLVLGGFLSNFAKTEFQVVQFIPIVILPQVVLSGVWWPLESIPDFIRPISYILPLTYSSDALRAVMLKGAGVSEILVPDLLFLVGFFVIAFGAATLMLKREVG</sequence>
<dbReference type="InterPro" id="IPR013525">
    <property type="entry name" value="ABC2_TM"/>
</dbReference>
<dbReference type="AlphaFoldDB" id="G7WLY7"/>
<reference evidence="10 11" key="1">
    <citation type="journal article" date="2012" name="PLoS ONE">
        <title>The genome characteristics and predicted function of methyl-group oxidation pathway in the obligate aceticlastic methanogens, Methanosaeta spp.</title>
        <authorList>
            <person name="Zhu J."/>
            <person name="Zheng H."/>
            <person name="Ai G."/>
            <person name="Zhang G."/>
            <person name="Liu D."/>
            <person name="Liu X."/>
            <person name="Dong X."/>
        </authorList>
    </citation>
    <scope>NUCLEOTIDE SEQUENCE [LARGE SCALE GENOMIC DNA]</scope>
    <source>
        <strain evidence="10 11">6Ac</strain>
    </source>
</reference>
<evidence type="ECO:0000256" key="7">
    <source>
        <dbReference type="ARBA" id="ARBA00023136"/>
    </source>
</evidence>
<dbReference type="Proteomes" id="UP000005877">
    <property type="component" value="Chromosome"/>
</dbReference>
<proteinExistence type="inferred from homology"/>
<name>G7WLY7_METH6</name>
<dbReference type="PROSITE" id="PS51012">
    <property type="entry name" value="ABC_TM2"/>
    <property type="match status" value="1"/>
</dbReference>
<dbReference type="RefSeq" id="WP_014586547.1">
    <property type="nucleotide sequence ID" value="NC_017527.1"/>
</dbReference>
<dbReference type="GeneID" id="12510161"/>
<feature type="transmembrane region" description="Helical" evidence="8">
    <location>
        <begin position="264"/>
        <end position="286"/>
    </location>
</feature>
<dbReference type="STRING" id="1110509.Mhar_0992"/>
<dbReference type="InterPro" id="IPR047817">
    <property type="entry name" value="ABC2_TM_bact-type"/>
</dbReference>
<keyword evidence="4" id="KW-1003">Cell membrane</keyword>
<feature type="transmembrane region" description="Helical" evidence="8">
    <location>
        <begin position="230"/>
        <end position="258"/>
    </location>
</feature>
<evidence type="ECO:0000256" key="1">
    <source>
        <dbReference type="ARBA" id="ARBA00004651"/>
    </source>
</evidence>
<dbReference type="PATRIC" id="fig|1110509.7.peg.1108"/>
<dbReference type="OrthoDB" id="147058at2157"/>
<keyword evidence="7 8" id="KW-0472">Membrane</keyword>
<protein>
    <submittedName>
        <fullName evidence="10">ABC-2 type transporter</fullName>
    </submittedName>
</protein>
<evidence type="ECO:0000256" key="3">
    <source>
        <dbReference type="ARBA" id="ARBA00022448"/>
    </source>
</evidence>
<feature type="transmembrane region" description="Helical" evidence="8">
    <location>
        <begin position="298"/>
        <end position="316"/>
    </location>
</feature>
<comment type="similarity">
    <text evidence="2">Belongs to the ABC-2 integral membrane protein family.</text>
</comment>
<keyword evidence="11" id="KW-1185">Reference proteome</keyword>
<keyword evidence="5 8" id="KW-0812">Transmembrane</keyword>
<dbReference type="InterPro" id="IPR051449">
    <property type="entry name" value="ABC-2_transporter_component"/>
</dbReference>
<dbReference type="GO" id="GO:0140359">
    <property type="term" value="F:ABC-type transporter activity"/>
    <property type="evidence" value="ECO:0007669"/>
    <property type="project" value="InterPro"/>
</dbReference>
<keyword evidence="6 8" id="KW-1133">Transmembrane helix</keyword>
<feature type="domain" description="ABC transmembrane type-2" evidence="9">
    <location>
        <begin position="107"/>
        <end position="378"/>
    </location>
</feature>
<dbReference type="PANTHER" id="PTHR30294">
    <property type="entry name" value="MEMBRANE COMPONENT OF ABC TRANSPORTER YHHJ-RELATED"/>
    <property type="match status" value="1"/>
</dbReference>